<dbReference type="CDD" id="cd14476">
    <property type="entry name" value="SPX_PHO1_like"/>
    <property type="match status" value="1"/>
</dbReference>
<comment type="function">
    <text evidence="9">May transport inorganic phosphate (Pi).</text>
</comment>
<evidence type="ECO:0000256" key="9">
    <source>
        <dbReference type="ARBA" id="ARBA00043939"/>
    </source>
</evidence>
<comment type="similarity">
    <text evidence="2">Belongs to the SYG1 (TC 2.A.94) family.</text>
</comment>
<gene>
    <name evidence="14" type="ORF">Bca52824_012462</name>
</gene>
<keyword evidence="7 11" id="KW-1133">Transmembrane helix</keyword>
<keyword evidence="10" id="KW-0175">Coiled coil</keyword>
<dbReference type="Proteomes" id="UP000886595">
    <property type="component" value="Unassembled WGS sequence"/>
</dbReference>
<dbReference type="GO" id="GO:0000822">
    <property type="term" value="F:inositol hexakisphosphate binding"/>
    <property type="evidence" value="ECO:0007669"/>
    <property type="project" value="TreeGrafter"/>
</dbReference>
<dbReference type="PROSITE" id="PS51380">
    <property type="entry name" value="EXS"/>
    <property type="match status" value="1"/>
</dbReference>
<keyword evidence="6 11" id="KW-0812">Transmembrane</keyword>
<evidence type="ECO:0000256" key="2">
    <source>
        <dbReference type="ARBA" id="ARBA00009665"/>
    </source>
</evidence>
<dbReference type="OrthoDB" id="9970435at2759"/>
<feature type="transmembrane region" description="Helical" evidence="11">
    <location>
        <begin position="473"/>
        <end position="497"/>
    </location>
</feature>
<feature type="transmembrane region" description="Helical" evidence="11">
    <location>
        <begin position="652"/>
        <end position="674"/>
    </location>
</feature>
<organism evidence="14 15">
    <name type="scientific">Brassica carinata</name>
    <name type="common">Ethiopian mustard</name>
    <name type="synonym">Abyssinian cabbage</name>
    <dbReference type="NCBI Taxonomy" id="52824"/>
    <lineage>
        <taxon>Eukaryota</taxon>
        <taxon>Viridiplantae</taxon>
        <taxon>Streptophyta</taxon>
        <taxon>Embryophyta</taxon>
        <taxon>Tracheophyta</taxon>
        <taxon>Spermatophyta</taxon>
        <taxon>Magnoliopsida</taxon>
        <taxon>eudicotyledons</taxon>
        <taxon>Gunneridae</taxon>
        <taxon>Pentapetalae</taxon>
        <taxon>rosids</taxon>
        <taxon>malvids</taxon>
        <taxon>Brassicales</taxon>
        <taxon>Brassicaceae</taxon>
        <taxon>Brassiceae</taxon>
        <taxon>Brassica</taxon>
    </lineage>
</organism>
<dbReference type="InterPro" id="IPR004342">
    <property type="entry name" value="EXS_C"/>
</dbReference>
<comment type="subcellular location">
    <subcellularLocation>
        <location evidence="1">Cell membrane</location>
        <topology evidence="1">Multi-pass membrane protein</topology>
    </subcellularLocation>
</comment>
<accession>A0A8X7VXD3</accession>
<feature type="transmembrane region" description="Helical" evidence="11">
    <location>
        <begin position="414"/>
        <end position="436"/>
    </location>
</feature>
<keyword evidence="15" id="KW-1185">Reference proteome</keyword>
<evidence type="ECO:0000256" key="11">
    <source>
        <dbReference type="SAM" id="Phobius"/>
    </source>
</evidence>
<reference evidence="14 15" key="1">
    <citation type="submission" date="2020-02" db="EMBL/GenBank/DDBJ databases">
        <authorList>
            <person name="Ma Q."/>
            <person name="Huang Y."/>
            <person name="Song X."/>
            <person name="Pei D."/>
        </authorList>
    </citation>
    <scope>NUCLEOTIDE SEQUENCE [LARGE SCALE GENOMIC DNA]</scope>
    <source>
        <strain evidence="14">Sxm20200214</strain>
        <tissue evidence="14">Leaf</tissue>
    </source>
</reference>
<keyword evidence="4" id="KW-1003">Cell membrane</keyword>
<keyword evidence="8 11" id="KW-0472">Membrane</keyword>
<dbReference type="Pfam" id="PF03105">
    <property type="entry name" value="SPX"/>
    <property type="match status" value="1"/>
</dbReference>
<feature type="coiled-coil region" evidence="10">
    <location>
        <begin position="212"/>
        <end position="239"/>
    </location>
</feature>
<evidence type="ECO:0000256" key="1">
    <source>
        <dbReference type="ARBA" id="ARBA00004651"/>
    </source>
</evidence>
<evidence type="ECO:0000256" key="5">
    <source>
        <dbReference type="ARBA" id="ARBA00022592"/>
    </source>
</evidence>
<evidence type="ECO:0000256" key="10">
    <source>
        <dbReference type="SAM" id="Coils"/>
    </source>
</evidence>
<name>A0A8X7VXD3_BRACI</name>
<evidence type="ECO:0000256" key="6">
    <source>
        <dbReference type="ARBA" id="ARBA00022692"/>
    </source>
</evidence>
<dbReference type="GO" id="GO:0005802">
    <property type="term" value="C:trans-Golgi network"/>
    <property type="evidence" value="ECO:0007669"/>
    <property type="project" value="TreeGrafter"/>
</dbReference>
<keyword evidence="3" id="KW-0813">Transport</keyword>
<keyword evidence="5" id="KW-0592">Phosphate transport</keyword>
<evidence type="ECO:0000256" key="4">
    <source>
        <dbReference type="ARBA" id="ARBA00022475"/>
    </source>
</evidence>
<comment type="caution">
    <text evidence="14">The sequence shown here is derived from an EMBL/GenBank/DDBJ whole genome shotgun (WGS) entry which is preliminary data.</text>
</comment>
<feature type="transmembrane region" description="Helical" evidence="11">
    <location>
        <begin position="695"/>
        <end position="715"/>
    </location>
</feature>
<feature type="transmembrane region" description="Helical" evidence="11">
    <location>
        <begin position="373"/>
        <end position="394"/>
    </location>
</feature>
<feature type="domain" description="EXS" evidence="12">
    <location>
        <begin position="584"/>
        <end position="776"/>
    </location>
</feature>
<dbReference type="InterPro" id="IPR034092">
    <property type="entry name" value="PHO1_SPX"/>
</dbReference>
<sequence>MRFGREFVSKMIPEWQEAYIDYAYLKTILQDIQATRRISVSNSQTKPSFARNLTRRYTRDASVSENHVIVFNTVPPSDYEHNDMTYETAFLKAGEPGGDSEAAFFRTLDREFNKVNSFYSLKVEKARYESLALTRQMEALVAFRHRVMEKKPCSSDSVSVDISALSSKSKEQKVTLRDLIKKEEAANESILEGIRMNKRGETPLSAIKTILKVHKQEELKFTRQNLKKVEERLQRAFIEFYQKLAHLKNYSFLNTSAVSKIMKKYDKISARNAAKQYMEMVDSSYLTSSDEVHKLMIRVEFTFIQHFSDSNRRQGMSLLRPKENKELHRTTFSTGFFFGCAISLIIALALIIHARNIMGTPGQRTYMETMFPLYRFFGFVVLHVVMYAANIYFWRIYRVNYSFIFGFKQGTELGYRHVLLLSFGLGTVSLCAVLLNLDMEMDSQTKDYRIVTELIPLFLLAVSSLTLPLSLQFTTQILLCLVTFQLVFAITLCPFNILYRSSRFFFLTVLFRCIAAPFYTVPTISSASHICTTSSIKCVWQVNLPDFFLADQLTSQVQALRSLEFYICYYGFGDFRQRQRNTCRSNDVFTTFYFIVAVIPYWLRFFQCIRRIIEEEDLSHGYNAIKYLLTIVAACLRTAYTLNRGTTWNITAWVFSGVATLYATYWDIVIDWGLLQRGCTNSFLRDKLLVRHKSVYYAAMVLNVLLRLVWLQTVLDLKFSFLHRETLVALLACLEIIRRVLLIRLENEHLNNVGKFRAFKSVPLPFNYQEDRDQDS</sequence>
<evidence type="ECO:0000313" key="15">
    <source>
        <dbReference type="Proteomes" id="UP000886595"/>
    </source>
</evidence>
<dbReference type="EMBL" id="JAAMPC010000003">
    <property type="protein sequence ID" value="KAG2319249.1"/>
    <property type="molecule type" value="Genomic_DNA"/>
</dbReference>
<evidence type="ECO:0000256" key="8">
    <source>
        <dbReference type="ARBA" id="ARBA00023136"/>
    </source>
</evidence>
<dbReference type="PANTHER" id="PTHR10783">
    <property type="entry name" value="XENOTROPIC AND POLYTROPIC RETROVIRUS RECEPTOR 1-RELATED"/>
    <property type="match status" value="1"/>
</dbReference>
<evidence type="ECO:0000259" key="13">
    <source>
        <dbReference type="PROSITE" id="PS51382"/>
    </source>
</evidence>
<dbReference type="AlphaFoldDB" id="A0A8X7VXD3"/>
<dbReference type="PANTHER" id="PTHR10783:SF99">
    <property type="entry name" value="PHOSPHATE TRANSPORTER PHO1 HOMOLOG 4"/>
    <property type="match status" value="1"/>
</dbReference>
<dbReference type="Pfam" id="PF03124">
    <property type="entry name" value="EXS"/>
    <property type="match status" value="1"/>
</dbReference>
<dbReference type="InterPro" id="IPR004331">
    <property type="entry name" value="SPX_dom"/>
</dbReference>
<feature type="transmembrane region" description="Helical" evidence="11">
    <location>
        <begin position="448"/>
        <end position="467"/>
    </location>
</feature>
<feature type="transmembrane region" description="Helical" evidence="11">
    <location>
        <begin position="624"/>
        <end position="640"/>
    </location>
</feature>
<dbReference type="PROSITE" id="PS51382">
    <property type="entry name" value="SPX"/>
    <property type="match status" value="1"/>
</dbReference>
<feature type="transmembrane region" description="Helical" evidence="11">
    <location>
        <begin position="332"/>
        <end position="352"/>
    </location>
</feature>
<proteinExistence type="inferred from homology"/>
<evidence type="ECO:0000259" key="12">
    <source>
        <dbReference type="PROSITE" id="PS51380"/>
    </source>
</evidence>
<evidence type="ECO:0000313" key="14">
    <source>
        <dbReference type="EMBL" id="KAG2319249.1"/>
    </source>
</evidence>
<protein>
    <submittedName>
        <fullName evidence="14">Uncharacterized protein</fullName>
    </submittedName>
</protein>
<dbReference type="GO" id="GO:0016036">
    <property type="term" value="P:cellular response to phosphate starvation"/>
    <property type="evidence" value="ECO:0007669"/>
    <property type="project" value="TreeGrafter"/>
</dbReference>
<dbReference type="GO" id="GO:0006817">
    <property type="term" value="P:phosphate ion transport"/>
    <property type="evidence" value="ECO:0007669"/>
    <property type="project" value="UniProtKB-KW"/>
</dbReference>
<feature type="transmembrane region" description="Helical" evidence="11">
    <location>
        <begin position="588"/>
        <end position="603"/>
    </location>
</feature>
<evidence type="ECO:0000256" key="3">
    <source>
        <dbReference type="ARBA" id="ARBA00022448"/>
    </source>
</evidence>
<dbReference type="GO" id="GO:0005886">
    <property type="term" value="C:plasma membrane"/>
    <property type="evidence" value="ECO:0007669"/>
    <property type="project" value="UniProtKB-SubCell"/>
</dbReference>
<feature type="domain" description="SPX" evidence="13">
    <location>
        <begin position="1"/>
        <end position="279"/>
    </location>
</feature>
<evidence type="ECO:0000256" key="7">
    <source>
        <dbReference type="ARBA" id="ARBA00022989"/>
    </source>
</evidence>